<dbReference type="SUPFAM" id="SSF103473">
    <property type="entry name" value="MFS general substrate transporter"/>
    <property type="match status" value="1"/>
</dbReference>
<dbReference type="EMBL" id="HG792018">
    <property type="protein sequence ID" value="CDM35286.1"/>
    <property type="molecule type" value="Genomic_DNA"/>
</dbReference>
<evidence type="ECO:0000256" key="1">
    <source>
        <dbReference type="SAM" id="MobiDB-lite"/>
    </source>
</evidence>
<dbReference type="InterPro" id="IPR050327">
    <property type="entry name" value="Proton-linked_MCT"/>
</dbReference>
<feature type="transmembrane region" description="Helical" evidence="2">
    <location>
        <begin position="111"/>
        <end position="133"/>
    </location>
</feature>
<dbReference type="AlphaFoldDB" id="W6QH58"/>
<feature type="region of interest" description="Disordered" evidence="1">
    <location>
        <begin position="152"/>
        <end position="172"/>
    </location>
</feature>
<keyword evidence="2" id="KW-1133">Transmembrane helix</keyword>
<dbReference type="Proteomes" id="UP000030686">
    <property type="component" value="Unassembled WGS sequence"/>
</dbReference>
<dbReference type="PANTHER" id="PTHR11360:SF252">
    <property type="entry name" value="MAJOR FACILITATOR SUPERFAMILY (MFS) PROFILE DOMAIN-CONTAINING PROTEIN-RELATED"/>
    <property type="match status" value="1"/>
</dbReference>
<feature type="region of interest" description="Disordered" evidence="1">
    <location>
        <begin position="1"/>
        <end position="31"/>
    </location>
</feature>
<dbReference type="Gene3D" id="1.20.1250.20">
    <property type="entry name" value="MFS general substrate transporter like domains"/>
    <property type="match status" value="1"/>
</dbReference>
<keyword evidence="4" id="KW-1185">Reference proteome</keyword>
<protein>
    <submittedName>
        <fullName evidence="3">Major facilitator superfamily domain, general substrate transporter</fullName>
    </submittedName>
</protein>
<feature type="compositionally biased region" description="Basic and acidic residues" evidence="1">
    <location>
        <begin position="22"/>
        <end position="31"/>
    </location>
</feature>
<proteinExistence type="predicted"/>
<feature type="transmembrane region" description="Helical" evidence="2">
    <location>
        <begin position="40"/>
        <end position="61"/>
    </location>
</feature>
<organism evidence="3 4">
    <name type="scientific">Penicillium roqueforti (strain FM164)</name>
    <dbReference type="NCBI Taxonomy" id="1365484"/>
    <lineage>
        <taxon>Eukaryota</taxon>
        <taxon>Fungi</taxon>
        <taxon>Dikarya</taxon>
        <taxon>Ascomycota</taxon>
        <taxon>Pezizomycotina</taxon>
        <taxon>Eurotiomycetes</taxon>
        <taxon>Eurotiomycetidae</taxon>
        <taxon>Eurotiales</taxon>
        <taxon>Aspergillaceae</taxon>
        <taxon>Penicillium</taxon>
    </lineage>
</organism>
<gene>
    <name evidence="3" type="ORF">PROQFM164_S04g000167</name>
</gene>
<keyword evidence="2" id="KW-0472">Membrane</keyword>
<name>W6QH58_PENRF</name>
<dbReference type="OrthoDB" id="6509908at2759"/>
<dbReference type="PANTHER" id="PTHR11360">
    <property type="entry name" value="MONOCARBOXYLATE TRANSPORTER"/>
    <property type="match status" value="1"/>
</dbReference>
<keyword evidence="2" id="KW-0812">Transmembrane</keyword>
<evidence type="ECO:0000313" key="4">
    <source>
        <dbReference type="Proteomes" id="UP000030686"/>
    </source>
</evidence>
<accession>W6QH58</accession>
<dbReference type="InterPro" id="IPR036259">
    <property type="entry name" value="MFS_trans_sf"/>
</dbReference>
<sequence>MRSTKKTHGAQPHLPSDNLALDNERENEQPKKRVNGGLDAWLNVLAGFCVFVNSWGLLTTYGSFQEYYQTELLPNETPSTISWVGSIQATLIPMVGLATGPLVDIGYLRPLIISGSFLTVFGMMMTSLATSYYQVHPKSDIGRTISDKNRYYSRKDSASEWEAVSPTSQPSS</sequence>
<evidence type="ECO:0000313" key="3">
    <source>
        <dbReference type="EMBL" id="CDM35286.1"/>
    </source>
</evidence>
<evidence type="ECO:0000256" key="2">
    <source>
        <dbReference type="SAM" id="Phobius"/>
    </source>
</evidence>
<reference evidence="3" key="1">
    <citation type="journal article" date="2014" name="Nat. Commun.">
        <title>Multiple recent horizontal transfers of a large genomic region in cheese making fungi.</title>
        <authorList>
            <person name="Cheeseman K."/>
            <person name="Ropars J."/>
            <person name="Renault P."/>
            <person name="Dupont J."/>
            <person name="Gouzy J."/>
            <person name="Branca A."/>
            <person name="Abraham A.L."/>
            <person name="Ceppi M."/>
            <person name="Conseiller E."/>
            <person name="Debuchy R."/>
            <person name="Malagnac F."/>
            <person name="Goarin A."/>
            <person name="Silar P."/>
            <person name="Lacoste S."/>
            <person name="Sallet E."/>
            <person name="Bensimon A."/>
            <person name="Giraud T."/>
            <person name="Brygoo Y."/>
        </authorList>
    </citation>
    <scope>NUCLEOTIDE SEQUENCE [LARGE SCALE GENOMIC DNA]</scope>
    <source>
        <strain evidence="3">FM164</strain>
    </source>
</reference>